<evidence type="ECO:0000256" key="1">
    <source>
        <dbReference type="SAM" id="Phobius"/>
    </source>
</evidence>
<evidence type="ECO:0000259" key="2">
    <source>
        <dbReference type="PROSITE" id="PS50835"/>
    </source>
</evidence>
<organism evidence="3 4">
    <name type="scientific">Leptotrombidium deliense</name>
    <dbReference type="NCBI Taxonomy" id="299467"/>
    <lineage>
        <taxon>Eukaryota</taxon>
        <taxon>Metazoa</taxon>
        <taxon>Ecdysozoa</taxon>
        <taxon>Arthropoda</taxon>
        <taxon>Chelicerata</taxon>
        <taxon>Arachnida</taxon>
        <taxon>Acari</taxon>
        <taxon>Acariformes</taxon>
        <taxon>Trombidiformes</taxon>
        <taxon>Prostigmata</taxon>
        <taxon>Anystina</taxon>
        <taxon>Parasitengona</taxon>
        <taxon>Trombiculoidea</taxon>
        <taxon>Trombiculidae</taxon>
        <taxon>Leptotrombidium</taxon>
    </lineage>
</organism>
<dbReference type="OrthoDB" id="5970915at2759"/>
<feature type="transmembrane region" description="Helical" evidence="1">
    <location>
        <begin position="127"/>
        <end position="148"/>
    </location>
</feature>
<dbReference type="SUPFAM" id="SSF48726">
    <property type="entry name" value="Immunoglobulin"/>
    <property type="match status" value="1"/>
</dbReference>
<dbReference type="Gene3D" id="2.60.40.10">
    <property type="entry name" value="Immunoglobulins"/>
    <property type="match status" value="1"/>
</dbReference>
<sequence length="167" mass="19116">MNTLYSHFINYILRMTAKPLIDKLVPLGHTKDGRSVNIEEGSTLVLECNANSSEPVLFQWFTIHNTSDNNKGRLQTRGNVTDGDYRSTLTIESTTLDDRAYYECIAKNSIGEISFVMLVRVKDKWMALWPFLGIVGEVIILCTIIFIYEKRRQKPDFDDSSDNANEK</sequence>
<dbReference type="InterPro" id="IPR013783">
    <property type="entry name" value="Ig-like_fold"/>
</dbReference>
<accession>A0A443SD72</accession>
<gene>
    <name evidence="3" type="ORF">B4U80_10755</name>
</gene>
<dbReference type="SMART" id="SM00408">
    <property type="entry name" value="IGc2"/>
    <property type="match status" value="1"/>
</dbReference>
<dbReference type="SMART" id="SM00409">
    <property type="entry name" value="IG"/>
    <property type="match status" value="1"/>
</dbReference>
<dbReference type="InterPro" id="IPR007110">
    <property type="entry name" value="Ig-like_dom"/>
</dbReference>
<dbReference type="Pfam" id="PF13927">
    <property type="entry name" value="Ig_3"/>
    <property type="match status" value="1"/>
</dbReference>
<evidence type="ECO:0000313" key="4">
    <source>
        <dbReference type="Proteomes" id="UP000288716"/>
    </source>
</evidence>
<keyword evidence="1" id="KW-0812">Transmembrane</keyword>
<dbReference type="InterPro" id="IPR003598">
    <property type="entry name" value="Ig_sub2"/>
</dbReference>
<comment type="caution">
    <text evidence="3">The sequence shown here is derived from an EMBL/GenBank/DDBJ whole genome shotgun (WGS) entry which is preliminary data.</text>
</comment>
<evidence type="ECO:0000313" key="3">
    <source>
        <dbReference type="EMBL" id="RWS25470.1"/>
    </source>
</evidence>
<keyword evidence="4" id="KW-1185">Reference proteome</keyword>
<proteinExistence type="predicted"/>
<dbReference type="PROSITE" id="PS50835">
    <property type="entry name" value="IG_LIKE"/>
    <property type="match status" value="1"/>
</dbReference>
<dbReference type="CDD" id="cd00096">
    <property type="entry name" value="Ig"/>
    <property type="match status" value="1"/>
</dbReference>
<dbReference type="VEuPathDB" id="VectorBase:LDEU006570"/>
<dbReference type="AlphaFoldDB" id="A0A443SD72"/>
<dbReference type="InterPro" id="IPR003599">
    <property type="entry name" value="Ig_sub"/>
</dbReference>
<reference evidence="3 4" key="1">
    <citation type="journal article" date="2018" name="Gigascience">
        <title>Genomes of trombidid mites reveal novel predicted allergens and laterally-transferred genes associated with secondary metabolism.</title>
        <authorList>
            <person name="Dong X."/>
            <person name="Chaisiri K."/>
            <person name="Xia D."/>
            <person name="Armstrong S.D."/>
            <person name="Fang Y."/>
            <person name="Donnelly M.J."/>
            <person name="Kadowaki T."/>
            <person name="McGarry J.W."/>
            <person name="Darby A.C."/>
            <person name="Makepeace B.L."/>
        </authorList>
    </citation>
    <scope>NUCLEOTIDE SEQUENCE [LARGE SCALE GENOMIC DNA]</scope>
    <source>
        <strain evidence="3">UoL-UT</strain>
    </source>
</reference>
<dbReference type="EMBL" id="NCKV01003676">
    <property type="protein sequence ID" value="RWS25470.1"/>
    <property type="molecule type" value="Genomic_DNA"/>
</dbReference>
<name>A0A443SD72_9ACAR</name>
<dbReference type="Proteomes" id="UP000288716">
    <property type="component" value="Unassembled WGS sequence"/>
</dbReference>
<dbReference type="InterPro" id="IPR036179">
    <property type="entry name" value="Ig-like_dom_sf"/>
</dbReference>
<protein>
    <submittedName>
        <fullName evidence="3">Basigin-like protein</fullName>
    </submittedName>
</protein>
<dbReference type="STRING" id="299467.A0A443SD72"/>
<feature type="domain" description="Ig-like" evidence="2">
    <location>
        <begin position="19"/>
        <end position="114"/>
    </location>
</feature>
<keyword evidence="1" id="KW-1133">Transmembrane helix</keyword>
<keyword evidence="1" id="KW-0472">Membrane</keyword>